<feature type="region of interest" description="Disordered" evidence="10">
    <location>
        <begin position="504"/>
        <end position="540"/>
    </location>
</feature>
<feature type="region of interest" description="Disordered" evidence="10">
    <location>
        <begin position="644"/>
        <end position="708"/>
    </location>
</feature>
<feature type="compositionally biased region" description="Pro residues" evidence="10">
    <location>
        <begin position="669"/>
        <end position="679"/>
    </location>
</feature>
<feature type="region of interest" description="Disordered" evidence="10">
    <location>
        <begin position="293"/>
        <end position="319"/>
    </location>
</feature>
<feature type="region of interest" description="Disordered" evidence="10">
    <location>
        <begin position="59"/>
        <end position="129"/>
    </location>
</feature>
<evidence type="ECO:0000256" key="8">
    <source>
        <dbReference type="ARBA" id="ARBA00029496"/>
    </source>
</evidence>
<dbReference type="InterPro" id="IPR027784">
    <property type="entry name" value="Slx4_ascomycetes"/>
</dbReference>
<evidence type="ECO:0000256" key="9">
    <source>
        <dbReference type="HAMAP-Rule" id="MF_03110"/>
    </source>
</evidence>
<feature type="compositionally biased region" description="Low complexity" evidence="10">
    <location>
        <begin position="658"/>
        <end position="668"/>
    </location>
</feature>
<protein>
    <recommendedName>
        <fullName evidence="8 9">Structure-specific endonuclease subunit SLX4</fullName>
    </recommendedName>
</protein>
<evidence type="ECO:0000256" key="5">
    <source>
        <dbReference type="ARBA" id="ARBA00023172"/>
    </source>
</evidence>
<feature type="compositionally biased region" description="Basic and acidic residues" evidence="10">
    <location>
        <begin position="295"/>
        <end position="312"/>
    </location>
</feature>
<evidence type="ECO:0000256" key="7">
    <source>
        <dbReference type="ARBA" id="ARBA00023242"/>
    </source>
</evidence>
<keyword evidence="4 9" id="KW-0227">DNA damage</keyword>
<feature type="region of interest" description="Disordered" evidence="10">
    <location>
        <begin position="564"/>
        <end position="604"/>
    </location>
</feature>
<evidence type="ECO:0000256" key="1">
    <source>
        <dbReference type="ARBA" id="ARBA00004123"/>
    </source>
</evidence>
<evidence type="ECO:0000313" key="11">
    <source>
        <dbReference type="EMBL" id="ROV95894.1"/>
    </source>
</evidence>
<evidence type="ECO:0000256" key="10">
    <source>
        <dbReference type="SAM" id="MobiDB-lite"/>
    </source>
</evidence>
<keyword evidence="7 9" id="KW-0539">Nucleus</keyword>
<feature type="region of interest" description="Disordered" evidence="10">
    <location>
        <begin position="358"/>
        <end position="380"/>
    </location>
</feature>
<dbReference type="AlphaFoldDB" id="A0A423VY37"/>
<keyword evidence="6 9" id="KW-0234">DNA repair</keyword>
<dbReference type="GO" id="GO:0006281">
    <property type="term" value="P:DNA repair"/>
    <property type="evidence" value="ECO:0007669"/>
    <property type="project" value="UniProtKB-UniRule"/>
</dbReference>
<name>A0A423VY37_CYTCH</name>
<comment type="subcellular location">
    <subcellularLocation>
        <location evidence="1 9">Nucleus</location>
    </subcellularLocation>
</comment>
<feature type="region of interest" description="Disordered" evidence="10">
    <location>
        <begin position="144"/>
        <end position="235"/>
    </location>
</feature>
<dbReference type="OrthoDB" id="5349119at2759"/>
<evidence type="ECO:0000256" key="2">
    <source>
        <dbReference type="ARBA" id="ARBA00006661"/>
    </source>
</evidence>
<dbReference type="STRING" id="252740.A0A423VY37"/>
<proteinExistence type="inferred from homology"/>
<dbReference type="HAMAP" id="MF_03110">
    <property type="entry name" value="Endonuc_su_Slx4"/>
    <property type="match status" value="1"/>
</dbReference>
<comment type="subunit">
    <text evidence="9">Forms a heterodimer with SLX1.</text>
</comment>
<dbReference type="GO" id="GO:0006260">
    <property type="term" value="P:DNA replication"/>
    <property type="evidence" value="ECO:0007669"/>
    <property type="project" value="InterPro"/>
</dbReference>
<evidence type="ECO:0000313" key="12">
    <source>
        <dbReference type="Proteomes" id="UP000284375"/>
    </source>
</evidence>
<comment type="similarity">
    <text evidence="2 9">Belongs to the SLX4 family.</text>
</comment>
<organism evidence="11 12">
    <name type="scientific">Cytospora chrysosperma</name>
    <name type="common">Cytospora canker fungus</name>
    <name type="synonym">Sphaeria chrysosperma</name>
    <dbReference type="NCBI Taxonomy" id="252740"/>
    <lineage>
        <taxon>Eukaryota</taxon>
        <taxon>Fungi</taxon>
        <taxon>Dikarya</taxon>
        <taxon>Ascomycota</taxon>
        <taxon>Pezizomycotina</taxon>
        <taxon>Sordariomycetes</taxon>
        <taxon>Sordariomycetidae</taxon>
        <taxon>Diaporthales</taxon>
        <taxon>Cytosporaceae</taxon>
        <taxon>Cytospora</taxon>
    </lineage>
</organism>
<dbReference type="EMBL" id="LJZO01000022">
    <property type="protein sequence ID" value="ROV95894.1"/>
    <property type="molecule type" value="Genomic_DNA"/>
</dbReference>
<accession>A0A423VY37</accession>
<keyword evidence="5 9" id="KW-0233">DNA recombination</keyword>
<keyword evidence="3 9" id="KW-0597">Phosphoprotein</keyword>
<dbReference type="GO" id="GO:0017108">
    <property type="term" value="F:5'-flap endonuclease activity"/>
    <property type="evidence" value="ECO:0007669"/>
    <property type="project" value="InterPro"/>
</dbReference>
<dbReference type="GO" id="GO:0033557">
    <property type="term" value="C:Slx1-Slx4 complex"/>
    <property type="evidence" value="ECO:0007669"/>
    <property type="project" value="UniProtKB-UniRule"/>
</dbReference>
<gene>
    <name evidence="9" type="primary">SLX4</name>
    <name evidence="11" type="ORF">VSDG_05212</name>
</gene>
<evidence type="ECO:0000256" key="4">
    <source>
        <dbReference type="ARBA" id="ARBA00022763"/>
    </source>
</evidence>
<dbReference type="GO" id="GO:0006310">
    <property type="term" value="P:DNA recombination"/>
    <property type="evidence" value="ECO:0007669"/>
    <property type="project" value="UniProtKB-UniRule"/>
</dbReference>
<sequence>MLHDRIMMLSSSPDLPDLKDLVVKKPRIPALRSGSAAAPIPANATKAFTTAADLLRTAHANDDDTLDTIDEPERPPARKSPAKRAARKPTKAPAHVAKEVVVLSSDGVAPQGDDSNTENREMGEYKLDGNTLVEKPWKKFKTPAEIGDAEGEASAQAAVAVQDVKPPPKTRAQRKKTSKPETVSKHFTQKPAGQEKAAKASTPEPLNLEPAVQRRTDWTPPRADTTPEEIDHSDVSMVLSQVREGEIATDKIEIFKNLRDAYGHKATDVKPASTKQQAANVLGKRKIIDMVSVDRSSRMTDDLRSPSPVKEKAPKKKPRTITDLATAAYMPKAAELEEELRNEDSIFDYFIVNKEGQGASTTTASEAKGKGKASKVVKGTKKKVPSKQAILLSPEAAIRQSAGQDFVFGTSSQLAREQSPSFLRDLQEALRASNIAKEDDFLAITSGQAGSKKPSRDLWSVSARDEAGELVDVQSIDLADSSAFLNDDSIAILNPWKDLPLEPAEVETADSSLVEIGSRPVPTNEGESSQSPIPKSHSFLSKHKITVNSATATSLESSARPSFSLISDLLEDEPPPPSNQQQSQEEVRAISSTTTANPIQKPRPKYELFTDAKLAKEVSSYGFKAIKTRSAMIALLDQCWKSPATPVKKRGRPRKDAVTTVEATVSSTPSPPKARPLPSTPKRKKAATRPTSVAAESDVDSEASLTSPEQVFSSPLAVDVSLSEDTEISLTLSPTAQQSALFSHITKAITSAPRTTDPEDPSWHEKMLMYDPVILEDLTAWLNSGQLTQVGYDGEVAPADVKKWCESRSVCCLWRVSYRGRERKRV</sequence>
<comment type="PTM">
    <text evidence="9">Phosphorylated in response to DNA damage.</text>
</comment>
<evidence type="ECO:0000256" key="3">
    <source>
        <dbReference type="ARBA" id="ARBA00022553"/>
    </source>
</evidence>
<evidence type="ECO:0000256" key="6">
    <source>
        <dbReference type="ARBA" id="ARBA00023204"/>
    </source>
</evidence>
<dbReference type="Pfam" id="PF09494">
    <property type="entry name" value="Slx4"/>
    <property type="match status" value="1"/>
</dbReference>
<feature type="compositionally biased region" description="Basic residues" evidence="10">
    <location>
        <begin position="80"/>
        <end position="90"/>
    </location>
</feature>
<reference evidence="11 12" key="1">
    <citation type="submission" date="2015-09" db="EMBL/GenBank/DDBJ databases">
        <title>Host preference determinants of Valsa canker pathogens revealed by comparative genomics.</title>
        <authorList>
            <person name="Yin Z."/>
            <person name="Huang L."/>
        </authorList>
    </citation>
    <scope>NUCLEOTIDE SEQUENCE [LARGE SCALE GENOMIC DNA]</scope>
    <source>
        <strain evidence="11 12">YSFL</strain>
    </source>
</reference>
<feature type="compositionally biased region" description="Basic and acidic residues" evidence="10">
    <location>
        <begin position="117"/>
        <end position="127"/>
    </location>
</feature>
<keyword evidence="12" id="KW-1185">Reference proteome</keyword>
<feature type="compositionally biased region" description="Low complexity" evidence="10">
    <location>
        <begin position="152"/>
        <end position="163"/>
    </location>
</feature>
<dbReference type="CDD" id="cd22999">
    <property type="entry name" value="SAP_SLX4"/>
    <property type="match status" value="1"/>
</dbReference>
<comment type="function">
    <text evidence="9">Regulatory subunit of the SLX1-SLX4 structure-specific endonuclease that resolves DNA secondary structures generated during DNA repair and recombination. Has endonuclease activity towards branched DNA substrates, introducing single-strand cuts in duplex DNA close to junctions with ss-DNA.</text>
</comment>
<dbReference type="Proteomes" id="UP000284375">
    <property type="component" value="Unassembled WGS sequence"/>
</dbReference>
<dbReference type="InterPro" id="IPR018574">
    <property type="entry name" value="Structure-sp_endonuc_su_Slx4"/>
</dbReference>
<comment type="caution">
    <text evidence="11">The sequence shown here is derived from an EMBL/GenBank/DDBJ whole genome shotgun (WGS) entry which is preliminary data.</text>
</comment>
<feature type="compositionally biased region" description="Basic residues" evidence="10">
    <location>
        <begin position="370"/>
        <end position="380"/>
    </location>
</feature>